<dbReference type="InterPro" id="IPR020472">
    <property type="entry name" value="WD40_PAC1"/>
</dbReference>
<accession>A0A9P8IGW5</accession>
<protein>
    <recommendedName>
        <fullName evidence="4">Mitochondrial division protein 1</fullName>
    </recommendedName>
</protein>
<feature type="region of interest" description="Disordered" evidence="8">
    <location>
        <begin position="347"/>
        <end position="373"/>
    </location>
</feature>
<feature type="domain" description="NACHT" evidence="9">
    <location>
        <begin position="644"/>
        <end position="793"/>
    </location>
</feature>
<dbReference type="PANTHER" id="PTHR22847:SF637">
    <property type="entry name" value="WD REPEAT DOMAIN 5B"/>
    <property type="match status" value="1"/>
</dbReference>
<evidence type="ECO:0000256" key="2">
    <source>
        <dbReference type="ARBA" id="ARBA00022737"/>
    </source>
</evidence>
<dbReference type="InterPro" id="IPR001680">
    <property type="entry name" value="WD40_rpt"/>
</dbReference>
<dbReference type="SUPFAM" id="SSF52540">
    <property type="entry name" value="P-loop containing nucleoside triphosphate hydrolases"/>
    <property type="match status" value="1"/>
</dbReference>
<evidence type="ECO:0000259" key="10">
    <source>
        <dbReference type="PROSITE" id="PS50966"/>
    </source>
</evidence>
<evidence type="ECO:0000259" key="9">
    <source>
        <dbReference type="PROSITE" id="PS50837"/>
    </source>
</evidence>
<dbReference type="PRINTS" id="PR00320">
    <property type="entry name" value="GPROTEINBRPT"/>
</dbReference>
<comment type="function">
    <text evidence="5">Involved in mitochondrial fission. Acts as an adapter protein required to form mitochondrial fission complexes. Formation of these complexes is required to promote constriction and fission of the mitochondrial compartment at a late step in mitochondrial division.</text>
</comment>
<dbReference type="PROSITE" id="PS50837">
    <property type="entry name" value="NACHT"/>
    <property type="match status" value="1"/>
</dbReference>
<dbReference type="Pfam" id="PF24883">
    <property type="entry name" value="NPHP3_N"/>
    <property type="match status" value="1"/>
</dbReference>
<dbReference type="Gene3D" id="3.40.50.300">
    <property type="entry name" value="P-loop containing nucleotide triphosphate hydrolases"/>
    <property type="match status" value="1"/>
</dbReference>
<evidence type="ECO:0000256" key="5">
    <source>
        <dbReference type="ARBA" id="ARBA00043913"/>
    </source>
</evidence>
<dbReference type="Pfam" id="PF17100">
    <property type="entry name" value="NACHT_N"/>
    <property type="match status" value="1"/>
</dbReference>
<dbReference type="InterPro" id="IPR018391">
    <property type="entry name" value="PQQ_b-propeller_rpt"/>
</dbReference>
<evidence type="ECO:0000256" key="7">
    <source>
        <dbReference type="PROSITE-ProRule" id="PRU00325"/>
    </source>
</evidence>
<dbReference type="InterPro" id="IPR027417">
    <property type="entry name" value="P-loop_NTPase"/>
</dbReference>
<keyword evidence="2" id="KW-0677">Repeat</keyword>
<dbReference type="SUPFAM" id="SSF50978">
    <property type="entry name" value="WD40 repeat-like"/>
    <property type="match status" value="1"/>
</dbReference>
<feature type="repeat" description="WD" evidence="6">
    <location>
        <begin position="1399"/>
        <end position="1439"/>
    </location>
</feature>
<feature type="repeat" description="WD" evidence="6">
    <location>
        <begin position="1246"/>
        <end position="1286"/>
    </location>
</feature>
<comment type="similarity">
    <text evidence="3">Belongs to the WD repeat MDV1/CAF4 family.</text>
</comment>
<dbReference type="InterPro" id="IPR015943">
    <property type="entry name" value="WD40/YVTN_repeat-like_dom_sf"/>
</dbReference>
<dbReference type="SMART" id="SM00320">
    <property type="entry name" value="WD40"/>
    <property type="match status" value="6"/>
</dbReference>
<comment type="caution">
    <text evidence="11">The sequence shown here is derived from an EMBL/GenBank/DDBJ whole genome shotgun (WGS) entry which is preliminary data.</text>
</comment>
<dbReference type="InterPro" id="IPR036322">
    <property type="entry name" value="WD40_repeat_dom_sf"/>
</dbReference>
<reference evidence="11" key="1">
    <citation type="submission" date="2021-03" db="EMBL/GenBank/DDBJ databases">
        <title>Comparative genomics and phylogenomic investigation of the class Geoglossomycetes provide insights into ecological specialization and systematics.</title>
        <authorList>
            <person name="Melie T."/>
            <person name="Pirro S."/>
            <person name="Miller A.N."/>
            <person name="Quandt A."/>
        </authorList>
    </citation>
    <scope>NUCLEOTIDE SEQUENCE</scope>
    <source>
        <strain evidence="11">GBOQ0MN5Z8</strain>
    </source>
</reference>
<keyword evidence="1 6" id="KW-0853">WD repeat</keyword>
<dbReference type="SMART" id="SM00564">
    <property type="entry name" value="PQQ"/>
    <property type="match status" value="5"/>
</dbReference>
<dbReference type="InterPro" id="IPR031359">
    <property type="entry name" value="NACHT_N"/>
</dbReference>
<feature type="repeat" description="WD" evidence="6">
    <location>
        <begin position="1205"/>
        <end position="1245"/>
    </location>
</feature>
<feature type="region of interest" description="Disordered" evidence="8">
    <location>
        <begin position="287"/>
        <end position="311"/>
    </location>
</feature>
<keyword evidence="12" id="KW-1185">Reference proteome</keyword>
<sequence length="1517" mass="171885">MVCRLKLDDSPKAEVEFRSRSLPECKEYKPLQQFLYLVQRLIIQEIREAETLSVNGDEAGYFMQLSCYCQLFRQHRLPCRHIFYADTIWSGAITEDYWKQLAWLFDESGFEFYETWASIDCPDDIFDEEIGALPKRKLAMQEVLEQVQATFFELEEALVSQGSASEDVNKLTEGRIRFSRHSNAGVIRANVDALIAGEDLDSQAVDSGTRVSNEASSTLIGVGRSWPNSAAPYGYQQSVRRSQQAIKFLLAFDVNHIISLRTRVEMSWRKLPSRLEGIFHLERYKRTTTPSGKDDKTDCTSSPAAAPEDLEPAHLWKKALDKLRQGDETRKLVDAYERNLVRQALQADAEEDASADASHKDTTRSGKLPINDPDPYRQLPAIVDGKLQEFQADRLKEEVAIREPILKIVDFVLSAKDVIGSAVTADPHAALAWAGILLFLSVLLNPITQAKDAVEGIEYISDLLVRCAVTEDTYLKKEGSTHTQSSPELQHLQTLKRAFVTKTVDLYAQILEYQIRLAKHISRSGFCRFFADLVVTDDWKAMLINVKDIEGCIREHLSTHDRHTLDEIRDIVSNLHGHNEEVLNIVRNIEKREPEHNHLLKELPYAEGAAFDSKNNKHDQCLEGTRTRLLEEIEDWSKDANAKNIFWLKGVAGTGKSTIARTVAYKFAKQNSLGASFFFLRGKEDRGNARLFVTTLARQLSEQQPNLRQYIRQAIVDRSTIADKDLNEQWDHLIIGPLSQMKGSVLSILIFVIDALDECGDRTDIRDILHLVTQVGKVKAIQVRVFVTSRPDAPINNVFRNMDETVHYDLALHKVPQQEIRRDIYFFLKHRMAKVKNDKGIKEEWPAEEDINILVQRADRLFIYAATVCRFIENSRFPKPLLSKILQIKSTSQSSTTELDAVYLQIVEPSVIDSSVPDERDELMSLFREVVGSVVILFDPLSTLDLSRLLDISSEKVSGTLEPLHSVLDISEDEESSIQPFHLSFRDFLFDNKRCSNTQFWIAEDKAHSNLVSRCIKIMSGALKKDICMLGELDCLVSGIDQNLIKTSLPVHIQYACRYWIRHLQRTEIHLHYKEVLGFLKDRFLHWLEALSLMRRIPEGVLMIQTLKSMLTDQDADITMKSNQYPELYGLVNDARLFLLSFKSVIKEAPLQAYHSAIVFSPASSIIRNRFLQSYDSADSVSTRIKILPKVEDWNPSVQACKQALEGHTDSVWTVAFSSDGLLASGSHDRTVRVWDPMTGECKQTLEGHTDSVWTVAFSNDGLLASGSHDRTVRVWDPMTGECKQTLEGHTDSVWTVAFSNDGLLASGSHDRTVRTLEGHTDWIWTVAFSSDGLLASGSDDRTVRVWDPMTGECKQTLEGHTDWIWTVAFSSDGLLASGSDDRTVRVWDPMTGECKQTLEGHTDWIWTVAFSSDGLLASGSDDRTVRVWDPMTGECKQILNGKLPPEFSSLPSLQPPLYSLNGEQRWVTRNNRHLLLLPDDHYPICFAVKGNTLAIARHSGQLTFLEFSSDIDSLKI</sequence>
<dbReference type="PROSITE" id="PS50294">
    <property type="entry name" value="WD_REPEATS_REGION"/>
    <property type="match status" value="5"/>
</dbReference>
<feature type="domain" description="SWIM-type" evidence="10">
    <location>
        <begin position="52"/>
        <end position="90"/>
    </location>
</feature>
<dbReference type="InterPro" id="IPR007527">
    <property type="entry name" value="Znf_SWIM"/>
</dbReference>
<keyword evidence="7" id="KW-0862">Zinc</keyword>
<evidence type="ECO:0000256" key="1">
    <source>
        <dbReference type="ARBA" id="ARBA00022574"/>
    </source>
</evidence>
<dbReference type="PANTHER" id="PTHR22847">
    <property type="entry name" value="WD40 REPEAT PROTEIN"/>
    <property type="match status" value="1"/>
</dbReference>
<evidence type="ECO:0000256" key="8">
    <source>
        <dbReference type="SAM" id="MobiDB-lite"/>
    </source>
</evidence>
<dbReference type="InterPro" id="IPR007111">
    <property type="entry name" value="NACHT_NTPase"/>
</dbReference>
<feature type="repeat" description="WD" evidence="6">
    <location>
        <begin position="1317"/>
        <end position="1357"/>
    </location>
</feature>
<keyword evidence="7" id="KW-0863">Zinc-finger</keyword>
<evidence type="ECO:0000256" key="6">
    <source>
        <dbReference type="PROSITE-ProRule" id="PRU00221"/>
    </source>
</evidence>
<organism evidence="11 12">
    <name type="scientific">Glutinoglossum americanum</name>
    <dbReference type="NCBI Taxonomy" id="1670608"/>
    <lineage>
        <taxon>Eukaryota</taxon>
        <taxon>Fungi</taxon>
        <taxon>Dikarya</taxon>
        <taxon>Ascomycota</taxon>
        <taxon>Pezizomycotina</taxon>
        <taxon>Geoglossomycetes</taxon>
        <taxon>Geoglossales</taxon>
        <taxon>Geoglossaceae</taxon>
        <taxon>Glutinoglossum</taxon>
    </lineage>
</organism>
<dbReference type="GO" id="GO:0008270">
    <property type="term" value="F:zinc ion binding"/>
    <property type="evidence" value="ECO:0007669"/>
    <property type="project" value="UniProtKB-KW"/>
</dbReference>
<dbReference type="PROSITE" id="PS50966">
    <property type="entry name" value="ZF_SWIM"/>
    <property type="match status" value="1"/>
</dbReference>
<dbReference type="Gene3D" id="2.130.10.10">
    <property type="entry name" value="YVTN repeat-like/Quinoprotein amine dehydrogenase"/>
    <property type="match status" value="4"/>
</dbReference>
<dbReference type="Pfam" id="PF00400">
    <property type="entry name" value="WD40"/>
    <property type="match status" value="5"/>
</dbReference>
<gene>
    <name evidence="11" type="ORF">FGG08_000195</name>
</gene>
<evidence type="ECO:0000313" key="11">
    <source>
        <dbReference type="EMBL" id="KAH0547706.1"/>
    </source>
</evidence>
<evidence type="ECO:0000256" key="4">
    <source>
        <dbReference type="ARBA" id="ARBA00039789"/>
    </source>
</evidence>
<dbReference type="PROSITE" id="PS50082">
    <property type="entry name" value="WD_REPEATS_2"/>
    <property type="match status" value="6"/>
</dbReference>
<proteinExistence type="inferred from homology"/>
<dbReference type="GO" id="GO:0005634">
    <property type="term" value="C:nucleus"/>
    <property type="evidence" value="ECO:0007669"/>
    <property type="project" value="TreeGrafter"/>
</dbReference>
<keyword evidence="7" id="KW-0479">Metal-binding</keyword>
<dbReference type="EMBL" id="JAGHQL010000002">
    <property type="protein sequence ID" value="KAH0547706.1"/>
    <property type="molecule type" value="Genomic_DNA"/>
</dbReference>
<dbReference type="GO" id="GO:1990234">
    <property type="term" value="C:transferase complex"/>
    <property type="evidence" value="ECO:0007669"/>
    <property type="project" value="UniProtKB-ARBA"/>
</dbReference>
<feature type="repeat" description="WD" evidence="6">
    <location>
        <begin position="1287"/>
        <end position="1315"/>
    </location>
</feature>
<evidence type="ECO:0000313" key="12">
    <source>
        <dbReference type="Proteomes" id="UP000698800"/>
    </source>
</evidence>
<feature type="repeat" description="WD" evidence="6">
    <location>
        <begin position="1358"/>
        <end position="1398"/>
    </location>
</feature>
<dbReference type="InterPro" id="IPR056884">
    <property type="entry name" value="NPHP3-like_N"/>
</dbReference>
<name>A0A9P8IGW5_9PEZI</name>
<dbReference type="Proteomes" id="UP000698800">
    <property type="component" value="Unassembled WGS sequence"/>
</dbReference>
<dbReference type="CDD" id="cd00200">
    <property type="entry name" value="WD40"/>
    <property type="match status" value="1"/>
</dbReference>
<evidence type="ECO:0000256" key="3">
    <source>
        <dbReference type="ARBA" id="ARBA00038415"/>
    </source>
</evidence>
<dbReference type="OrthoDB" id="674604at2759"/>